<dbReference type="Gene3D" id="3.30.200.20">
    <property type="entry name" value="Phosphorylase Kinase, domain 1"/>
    <property type="match status" value="1"/>
</dbReference>
<evidence type="ECO:0000313" key="2">
    <source>
        <dbReference type="Proteomes" id="UP001497512"/>
    </source>
</evidence>
<dbReference type="EMBL" id="OZ019894">
    <property type="protein sequence ID" value="CAK9214543.1"/>
    <property type="molecule type" value="Genomic_DNA"/>
</dbReference>
<sequence length="100" mass="11398">MIELCYTIFFAMFDSTIGKLREQDVAVKKVLETTTHNLEEFINEVALITNVSKHKNLVKFLDKIDVYSFRVVILELVIGTKCLDTNFSSSDINIVNRVGP</sequence>
<organism evidence="1 2">
    <name type="scientific">Sphagnum troendelagicum</name>
    <dbReference type="NCBI Taxonomy" id="128251"/>
    <lineage>
        <taxon>Eukaryota</taxon>
        <taxon>Viridiplantae</taxon>
        <taxon>Streptophyta</taxon>
        <taxon>Embryophyta</taxon>
        <taxon>Bryophyta</taxon>
        <taxon>Sphagnophytina</taxon>
        <taxon>Sphagnopsida</taxon>
        <taxon>Sphagnales</taxon>
        <taxon>Sphagnaceae</taxon>
        <taxon>Sphagnum</taxon>
    </lineage>
</organism>
<reference evidence="1" key="1">
    <citation type="submission" date="2024-02" db="EMBL/GenBank/DDBJ databases">
        <authorList>
            <consortium name="ELIXIR-Norway"/>
            <consortium name="Elixir Norway"/>
        </authorList>
    </citation>
    <scope>NUCLEOTIDE SEQUENCE</scope>
</reference>
<dbReference type="SUPFAM" id="SSF56112">
    <property type="entry name" value="Protein kinase-like (PK-like)"/>
    <property type="match status" value="1"/>
</dbReference>
<evidence type="ECO:0000313" key="1">
    <source>
        <dbReference type="EMBL" id="CAK9214543.1"/>
    </source>
</evidence>
<proteinExistence type="predicted"/>
<gene>
    <name evidence="1" type="ORF">CSSPTR1EN2_LOCUS12284</name>
</gene>
<keyword evidence="2" id="KW-1185">Reference proteome</keyword>
<evidence type="ECO:0008006" key="3">
    <source>
        <dbReference type="Google" id="ProtNLM"/>
    </source>
</evidence>
<accession>A0ABP0U8A8</accession>
<name>A0ABP0U8A8_9BRYO</name>
<dbReference type="InterPro" id="IPR011009">
    <property type="entry name" value="Kinase-like_dom_sf"/>
</dbReference>
<protein>
    <recommendedName>
        <fullName evidence="3">Protein kinase domain-containing protein</fullName>
    </recommendedName>
</protein>
<dbReference type="Proteomes" id="UP001497512">
    <property type="component" value="Chromosome 2"/>
</dbReference>